<accession>A0A195DHU7</accession>
<sequence length="94" mass="10297">MLRADGKLCSLLRNRTGAFGFGSWQQVALARFIFGSTKDPAPLRFFGIGSSSSSPFFLRFRVFFFFLSSSSSSSYSAPSSSIAFNHSFSVKLSV</sequence>
<dbReference type="AlphaFoldDB" id="A0A195DHU7"/>
<name>A0A195DHU7_9HYME</name>
<protein>
    <submittedName>
        <fullName evidence="1">Uncharacterized protein</fullName>
    </submittedName>
</protein>
<evidence type="ECO:0000313" key="1">
    <source>
        <dbReference type="EMBL" id="KYN12470.1"/>
    </source>
</evidence>
<reference evidence="1 2" key="1">
    <citation type="submission" date="2015-09" db="EMBL/GenBank/DDBJ databases">
        <title>Trachymyrmex cornetzi WGS genome.</title>
        <authorList>
            <person name="Nygaard S."/>
            <person name="Hu H."/>
            <person name="Boomsma J."/>
            <person name="Zhang G."/>
        </authorList>
    </citation>
    <scope>NUCLEOTIDE SEQUENCE [LARGE SCALE GENOMIC DNA]</scope>
    <source>
        <strain evidence="1">Tcor2-1</strain>
        <tissue evidence="1">Whole body</tissue>
    </source>
</reference>
<gene>
    <name evidence="1" type="ORF">ALC57_15197</name>
</gene>
<organism evidence="1 2">
    <name type="scientific">Trachymyrmex cornetzi</name>
    <dbReference type="NCBI Taxonomy" id="471704"/>
    <lineage>
        <taxon>Eukaryota</taxon>
        <taxon>Metazoa</taxon>
        <taxon>Ecdysozoa</taxon>
        <taxon>Arthropoda</taxon>
        <taxon>Hexapoda</taxon>
        <taxon>Insecta</taxon>
        <taxon>Pterygota</taxon>
        <taxon>Neoptera</taxon>
        <taxon>Endopterygota</taxon>
        <taxon>Hymenoptera</taxon>
        <taxon>Apocrita</taxon>
        <taxon>Aculeata</taxon>
        <taxon>Formicoidea</taxon>
        <taxon>Formicidae</taxon>
        <taxon>Myrmicinae</taxon>
        <taxon>Trachymyrmex</taxon>
    </lineage>
</organism>
<proteinExistence type="predicted"/>
<keyword evidence="2" id="KW-1185">Reference proteome</keyword>
<dbReference type="Proteomes" id="UP000078492">
    <property type="component" value="Unassembled WGS sequence"/>
</dbReference>
<evidence type="ECO:0000313" key="2">
    <source>
        <dbReference type="Proteomes" id="UP000078492"/>
    </source>
</evidence>
<dbReference type="EMBL" id="KQ980824">
    <property type="protein sequence ID" value="KYN12470.1"/>
    <property type="molecule type" value="Genomic_DNA"/>
</dbReference>